<dbReference type="InterPro" id="IPR021971">
    <property type="entry name" value="Salp15"/>
</dbReference>
<evidence type="ECO:0000256" key="3">
    <source>
        <dbReference type="ARBA" id="ARBA00022729"/>
    </source>
</evidence>
<sequence length="123" mass="14018">MQLVLFIVIVTFTLLSCEVQSESIPDIYKELEALPPECQNNLKNQMERRCSEDPYQPRLREVKLSKCEFKCGDDHNNGRTMGTHGQSFFLKDGTPCGQNEVCIDGICTDRCSMPIVKMLKGRK</sequence>
<comment type="subcellular location">
    <subcellularLocation>
        <location evidence="1">Secreted</location>
    </subcellularLocation>
</comment>
<keyword evidence="3 6" id="KW-0732">Signal</keyword>
<evidence type="ECO:0000256" key="2">
    <source>
        <dbReference type="ARBA" id="ARBA00022525"/>
    </source>
</evidence>
<dbReference type="GO" id="GO:0005576">
    <property type="term" value="C:extracellular region"/>
    <property type="evidence" value="ECO:0007669"/>
    <property type="project" value="UniProtKB-SubCell"/>
</dbReference>
<dbReference type="AlphaFoldDB" id="A0A0K8RBA7"/>
<reference evidence="7" key="1">
    <citation type="submission" date="2012-12" db="EMBL/GenBank/DDBJ databases">
        <title>Identification and characterization of a phenylalanine ammonia-lyase gene family in Isatis indigotica Fort.</title>
        <authorList>
            <person name="Liu Q."/>
            <person name="Chen J."/>
            <person name="Zhou X."/>
            <person name="Di P."/>
            <person name="Xiao Y."/>
            <person name="Xuan H."/>
            <person name="Zhang L."/>
            <person name="Chen W."/>
        </authorList>
    </citation>
    <scope>NUCLEOTIDE SEQUENCE</scope>
    <source>
        <tissue evidence="7">Salivary gland</tissue>
    </source>
</reference>
<feature type="signal peptide" evidence="6">
    <location>
        <begin position="1"/>
        <end position="21"/>
    </location>
</feature>
<keyword evidence="2" id="KW-0964">Secreted</keyword>
<dbReference type="EMBL" id="GADI01005378">
    <property type="protein sequence ID" value="JAA68430.1"/>
    <property type="molecule type" value="mRNA"/>
</dbReference>
<proteinExistence type="evidence at transcript level"/>
<organism evidence="7">
    <name type="scientific">Ixodes ricinus</name>
    <name type="common">Common tick</name>
    <name type="synonym">Acarus ricinus</name>
    <dbReference type="NCBI Taxonomy" id="34613"/>
    <lineage>
        <taxon>Eukaryota</taxon>
        <taxon>Metazoa</taxon>
        <taxon>Ecdysozoa</taxon>
        <taxon>Arthropoda</taxon>
        <taxon>Chelicerata</taxon>
        <taxon>Arachnida</taxon>
        <taxon>Acari</taxon>
        <taxon>Parasitiformes</taxon>
        <taxon>Ixodida</taxon>
        <taxon>Ixodoidea</taxon>
        <taxon>Ixodidae</taxon>
        <taxon>Ixodinae</taxon>
        <taxon>Ixodes</taxon>
    </lineage>
</organism>
<evidence type="ECO:0000313" key="7">
    <source>
        <dbReference type="EMBL" id="JAA68430.1"/>
    </source>
</evidence>
<evidence type="ECO:0000256" key="4">
    <source>
        <dbReference type="ARBA" id="ARBA00023180"/>
    </source>
</evidence>
<evidence type="ECO:0000256" key="1">
    <source>
        <dbReference type="ARBA" id="ARBA00004613"/>
    </source>
</evidence>
<dbReference type="Pfam" id="PF12115">
    <property type="entry name" value="Salp15"/>
    <property type="match status" value="1"/>
</dbReference>
<feature type="chain" id="PRO_5005516665" evidence="6">
    <location>
        <begin position="22"/>
        <end position="123"/>
    </location>
</feature>
<keyword evidence="4" id="KW-0325">Glycoprotein</keyword>
<accession>A0A0K8RBA7</accession>
<evidence type="ECO:0000256" key="5">
    <source>
        <dbReference type="ARBA" id="ARBA00034321"/>
    </source>
</evidence>
<protein>
    <submittedName>
        <fullName evidence="7">Putative ixostatin</fullName>
    </submittedName>
</protein>
<evidence type="ECO:0000256" key="6">
    <source>
        <dbReference type="SAM" id="SignalP"/>
    </source>
</evidence>
<name>A0A0K8RBA7_IXORI</name>
<comment type="similarity">
    <text evidence="5">Belongs to the salp15 family.</text>
</comment>